<dbReference type="PROSITE" id="PS00028">
    <property type="entry name" value="ZINC_FINGER_C2H2_1"/>
    <property type="match status" value="1"/>
</dbReference>
<keyword evidence="3" id="KW-1185">Reference proteome</keyword>
<accession>A0ABN9R2M7</accession>
<protein>
    <recommendedName>
        <fullName evidence="1">C2H2-type domain-containing protein</fullName>
    </recommendedName>
</protein>
<dbReference type="EMBL" id="CAUYUJ010005269">
    <property type="protein sequence ID" value="CAK0812998.1"/>
    <property type="molecule type" value="Genomic_DNA"/>
</dbReference>
<feature type="non-terminal residue" evidence="2">
    <location>
        <position position="933"/>
    </location>
</feature>
<gene>
    <name evidence="2" type="ORF">PCOR1329_LOCUS17091</name>
</gene>
<sequence>MTFNVESVREACAPRARKLTKLAKRVRDWRGPLLRKQFQNLNTHTIGIQEARNNERATTSNRYFIVSSEHGNDNAGGPKYFKPEDIHVLVSLPRILVANIIADAARLTMRVATMVPQWNMDYDEHIYYYTMTVSEAAQAALPKASAKRYEEYISGETLRAILDRRRLARMIRMTNASSRYHPAVTKRIRMEAAATIGDPSRSISKGHIPSACTIATQLLMTADEVINAANVDNFIQTTRKWLEVAKKLTNFMANRDYDQFLDKRAEAAASSGATRDHYNEWNYAKKLQIFCGRRRREEATKHFGLNEAAQLGNRDDVINACNNAKDLAKNTMHRHMDNFASIYELGHDLVVIMIDLKAAFHKVSNGLKYKLAQCQDEIDDVMDNVDIPAALHPAIREIMRNGNIIERHVNNDHITTMPAEAHRDTWLDINTEASFARPRLGSGPGVPTADFTFNVLMSEVTKDYHHAACLGEVYVDIPSSDRIMQQDGEPKVVTSTSCVDDVKGAATAEDGDNLDSIIATMWSHLARATLSRGLPINAKRSSYMVYANSMKGKRRARPCTASDVNFDSHGMELTITRYTKLLGAMLNDRNDMTQEVTIRIPSTREATGPMRRSLFQRKAITNTANIHYLEVFALSKMLYHSGAWTLTKIGGYSKLESACSTAARQALGISHHDIKTKAITNADIIDMAGIPTLQMRLRTHRLQQLGRLIDGCPRELQALIDDGFHNDGNWAQHLTLDIQGNSQFLENDHKTKNIQDARSWIRAAYNDPRGMTCTTRLESKRDSAWRADEHRKTKWKAQISETCDGSIIPAPVIPHPDNHKDSQFMCYTCGAILASRTVHAKHVNRHHKPEADINQLAVGSTCQICLREYHTTNRLIKHLKASRRCGASWVNARTNLTDNEINASKNEIKRIRRLNKHNGLPEDYAELPVQQLQ</sequence>
<feature type="domain" description="C2H2-type" evidence="1">
    <location>
        <begin position="826"/>
        <end position="847"/>
    </location>
</feature>
<evidence type="ECO:0000313" key="2">
    <source>
        <dbReference type="EMBL" id="CAK0812998.1"/>
    </source>
</evidence>
<comment type="caution">
    <text evidence="2">The sequence shown here is derived from an EMBL/GenBank/DDBJ whole genome shotgun (WGS) entry which is preliminary data.</text>
</comment>
<dbReference type="PANTHER" id="PTHR47027">
    <property type="entry name" value="REVERSE TRANSCRIPTASE DOMAIN-CONTAINING PROTEIN"/>
    <property type="match status" value="1"/>
</dbReference>
<organism evidence="2 3">
    <name type="scientific">Prorocentrum cordatum</name>
    <dbReference type="NCBI Taxonomy" id="2364126"/>
    <lineage>
        <taxon>Eukaryota</taxon>
        <taxon>Sar</taxon>
        <taxon>Alveolata</taxon>
        <taxon>Dinophyceae</taxon>
        <taxon>Prorocentrales</taxon>
        <taxon>Prorocentraceae</taxon>
        <taxon>Prorocentrum</taxon>
    </lineage>
</organism>
<dbReference type="PANTHER" id="PTHR47027:SF20">
    <property type="entry name" value="REVERSE TRANSCRIPTASE-LIKE PROTEIN WITH RNA-DIRECTED DNA POLYMERASE DOMAIN"/>
    <property type="match status" value="1"/>
</dbReference>
<reference evidence="2" key="1">
    <citation type="submission" date="2023-10" db="EMBL/GenBank/DDBJ databases">
        <authorList>
            <person name="Chen Y."/>
            <person name="Shah S."/>
            <person name="Dougan E. K."/>
            <person name="Thang M."/>
            <person name="Chan C."/>
        </authorList>
    </citation>
    <scope>NUCLEOTIDE SEQUENCE [LARGE SCALE GENOMIC DNA]</scope>
</reference>
<evidence type="ECO:0000313" key="3">
    <source>
        <dbReference type="Proteomes" id="UP001189429"/>
    </source>
</evidence>
<dbReference type="InterPro" id="IPR013087">
    <property type="entry name" value="Znf_C2H2_type"/>
</dbReference>
<dbReference type="Proteomes" id="UP001189429">
    <property type="component" value="Unassembled WGS sequence"/>
</dbReference>
<name>A0ABN9R2M7_9DINO</name>
<evidence type="ECO:0000259" key="1">
    <source>
        <dbReference type="PROSITE" id="PS00028"/>
    </source>
</evidence>
<proteinExistence type="predicted"/>